<dbReference type="VEuPathDB" id="AmoebaDB:ACA1_321580"/>
<dbReference type="GeneID" id="14919131"/>
<sequence length="497" mass="57982">MEALVEGGEQFVEDADSIDYTMEALTSSGYSKKTVEKVVMAKFTIEQFYTNFFRSLKDRNDRRKALDQEMVQAGLPDAKKVKKRQKLERGFIRMRRLRLSPQAFHTVAVIGRGAFGEVRLVKMKGTDYLFAMKKLKKSEMIEKEQLQARLHRLAITILFGQVKHVRAERDALVDIRNPWVVALHYSFQDMDYLYLIMEYVPGGDMMTILMKFDTFTEEQTKHVRLALGFYIAETVLAIESIHKMGYIHRDIKPDNLLLDNNGHIKLSDFGLCTGLQTTRFKSLYNRLIGETTELKKTDTLRKSRREKMNTWKEKRRGGCISSMVGTPDYIAPEVFLQSYGQECDWWSVGVIMFEMLCGYPPFCSDTPSDTYRKIMNWEDTLQFPEEVDLSDEAQDLIINLCCEQSKRLKVEQIKQHPFFDGVDWDALRSLHAAPFVPRIDHPEDVSNFDKFDELLEEDSEGRSFTNKVYSHKDLFWYGWTYKNEDAMHMFDGKNGRK</sequence>
<evidence type="ECO:0000256" key="2">
    <source>
        <dbReference type="ARBA" id="ARBA00009903"/>
    </source>
</evidence>
<keyword evidence="5 14" id="KW-0723">Serine/threonine-protein kinase</keyword>
<dbReference type="PROSITE" id="PS00107">
    <property type="entry name" value="PROTEIN_KINASE_ATP"/>
    <property type="match status" value="1"/>
</dbReference>
<evidence type="ECO:0000256" key="14">
    <source>
        <dbReference type="RuleBase" id="RU000304"/>
    </source>
</evidence>
<dbReference type="GO" id="GO:0004674">
    <property type="term" value="F:protein serine/threonine kinase activity"/>
    <property type="evidence" value="ECO:0007669"/>
    <property type="project" value="UniProtKB-KW"/>
</dbReference>
<evidence type="ECO:0000256" key="4">
    <source>
        <dbReference type="ARBA" id="ARBA00022490"/>
    </source>
</evidence>
<evidence type="ECO:0000313" key="18">
    <source>
        <dbReference type="Proteomes" id="UP000011083"/>
    </source>
</evidence>
<keyword evidence="7" id="KW-0808">Transferase</keyword>
<dbReference type="Proteomes" id="UP000011083">
    <property type="component" value="Unassembled WGS sequence"/>
</dbReference>
<dbReference type="STRING" id="1257118.L8GZF8"/>
<dbReference type="GO" id="GO:0005737">
    <property type="term" value="C:cytoplasm"/>
    <property type="evidence" value="ECO:0007669"/>
    <property type="project" value="UniProtKB-SubCell"/>
</dbReference>
<evidence type="ECO:0000256" key="11">
    <source>
        <dbReference type="ARBA" id="ARBA00047899"/>
    </source>
</evidence>
<name>L8GZF8_ACACF</name>
<dbReference type="FunFam" id="3.30.200.20:FF:000192">
    <property type="entry name" value="Serine/threonine-protein kinase cot-1"/>
    <property type="match status" value="1"/>
</dbReference>
<dbReference type="PROSITE" id="PS51285">
    <property type="entry name" value="AGC_KINASE_CTER"/>
    <property type="match status" value="1"/>
</dbReference>
<comment type="similarity">
    <text evidence="2">Belongs to the protein kinase superfamily. AGC Ser/Thr protein kinase family.</text>
</comment>
<dbReference type="FunFam" id="1.10.510.10:FF:000086">
    <property type="entry name" value="Non-specific serine/threonine protein kinase"/>
    <property type="match status" value="1"/>
</dbReference>
<dbReference type="InterPro" id="IPR011009">
    <property type="entry name" value="Kinase-like_dom_sf"/>
</dbReference>
<dbReference type="OrthoDB" id="3638488at2759"/>
<evidence type="ECO:0000256" key="7">
    <source>
        <dbReference type="ARBA" id="ARBA00022679"/>
    </source>
</evidence>
<keyword evidence="6" id="KW-0597">Phosphoprotein</keyword>
<dbReference type="EC" id="2.7.11.1" evidence="3"/>
<dbReference type="PROSITE" id="PS00108">
    <property type="entry name" value="PROTEIN_KINASE_ST"/>
    <property type="match status" value="1"/>
</dbReference>
<dbReference type="PANTHER" id="PTHR22988">
    <property type="entry name" value="MYOTONIC DYSTROPHY S/T KINASE-RELATED"/>
    <property type="match status" value="1"/>
</dbReference>
<comment type="subcellular location">
    <subcellularLocation>
        <location evidence="1">Cytoplasm</location>
    </subcellularLocation>
</comment>
<evidence type="ECO:0000256" key="10">
    <source>
        <dbReference type="ARBA" id="ARBA00022840"/>
    </source>
</evidence>
<gene>
    <name evidence="17" type="ORF">ACA1_321580</name>
</gene>
<dbReference type="EMBL" id="KB007957">
    <property type="protein sequence ID" value="ELR18357.1"/>
    <property type="molecule type" value="Genomic_DNA"/>
</dbReference>
<organism evidence="17 18">
    <name type="scientific">Acanthamoeba castellanii (strain ATCC 30010 / Neff)</name>
    <dbReference type="NCBI Taxonomy" id="1257118"/>
    <lineage>
        <taxon>Eukaryota</taxon>
        <taxon>Amoebozoa</taxon>
        <taxon>Discosea</taxon>
        <taxon>Longamoebia</taxon>
        <taxon>Centramoebida</taxon>
        <taxon>Acanthamoebidae</taxon>
        <taxon>Acanthamoeba</taxon>
    </lineage>
</organism>
<dbReference type="SMART" id="SM00220">
    <property type="entry name" value="S_TKc"/>
    <property type="match status" value="1"/>
</dbReference>
<proteinExistence type="inferred from homology"/>
<comment type="catalytic activity">
    <reaction evidence="11">
        <text>L-threonyl-[protein] + ATP = O-phospho-L-threonyl-[protein] + ADP + H(+)</text>
        <dbReference type="Rhea" id="RHEA:46608"/>
        <dbReference type="Rhea" id="RHEA-COMP:11060"/>
        <dbReference type="Rhea" id="RHEA-COMP:11605"/>
        <dbReference type="ChEBI" id="CHEBI:15378"/>
        <dbReference type="ChEBI" id="CHEBI:30013"/>
        <dbReference type="ChEBI" id="CHEBI:30616"/>
        <dbReference type="ChEBI" id="CHEBI:61977"/>
        <dbReference type="ChEBI" id="CHEBI:456216"/>
        <dbReference type="EC" id="2.7.11.1"/>
    </reaction>
</comment>
<evidence type="ECO:0000256" key="8">
    <source>
        <dbReference type="ARBA" id="ARBA00022741"/>
    </source>
</evidence>
<dbReference type="Gene3D" id="1.10.510.10">
    <property type="entry name" value="Transferase(Phosphotransferase) domain 1"/>
    <property type="match status" value="1"/>
</dbReference>
<keyword evidence="10 13" id="KW-0067">ATP-binding</keyword>
<dbReference type="FunFam" id="1.10.510.10:FF:000057">
    <property type="entry name" value="Non-specific serine/threonine protein kinase"/>
    <property type="match status" value="1"/>
</dbReference>
<dbReference type="InterPro" id="IPR050839">
    <property type="entry name" value="Rho-assoc_Ser/Thr_Kinase"/>
</dbReference>
<dbReference type="SUPFAM" id="SSF56112">
    <property type="entry name" value="Protein kinase-like (PK-like)"/>
    <property type="match status" value="1"/>
</dbReference>
<dbReference type="Pfam" id="PF00069">
    <property type="entry name" value="Pkinase"/>
    <property type="match status" value="2"/>
</dbReference>
<keyword evidence="4" id="KW-0963">Cytoplasm</keyword>
<protein>
    <recommendedName>
        <fullName evidence="3">non-specific serine/threonine protein kinase</fullName>
        <ecNumber evidence="3">2.7.11.1</ecNumber>
    </recommendedName>
</protein>
<accession>L8GZF8</accession>
<dbReference type="Gene3D" id="3.30.200.20">
    <property type="entry name" value="Phosphorylase Kinase, domain 1"/>
    <property type="match status" value="1"/>
</dbReference>
<dbReference type="OMA" id="HDNAYYQ"/>
<dbReference type="InterPro" id="IPR017441">
    <property type="entry name" value="Protein_kinase_ATP_BS"/>
</dbReference>
<evidence type="ECO:0000256" key="12">
    <source>
        <dbReference type="ARBA" id="ARBA00048679"/>
    </source>
</evidence>
<evidence type="ECO:0000259" key="15">
    <source>
        <dbReference type="PROSITE" id="PS50011"/>
    </source>
</evidence>
<keyword evidence="9 17" id="KW-0418">Kinase</keyword>
<dbReference type="RefSeq" id="XP_004340381.1">
    <property type="nucleotide sequence ID" value="XM_004340333.1"/>
</dbReference>
<dbReference type="SMART" id="SM00133">
    <property type="entry name" value="S_TK_X"/>
    <property type="match status" value="1"/>
</dbReference>
<feature type="binding site" evidence="13">
    <location>
        <position position="133"/>
    </location>
    <ligand>
        <name>ATP</name>
        <dbReference type="ChEBI" id="CHEBI:30616"/>
    </ligand>
</feature>
<evidence type="ECO:0000256" key="6">
    <source>
        <dbReference type="ARBA" id="ARBA00022553"/>
    </source>
</evidence>
<dbReference type="InterPro" id="IPR000719">
    <property type="entry name" value="Prot_kinase_dom"/>
</dbReference>
<dbReference type="InterPro" id="IPR000961">
    <property type="entry name" value="AGC-kinase_C"/>
</dbReference>
<evidence type="ECO:0000256" key="5">
    <source>
        <dbReference type="ARBA" id="ARBA00022527"/>
    </source>
</evidence>
<dbReference type="KEGG" id="acan:ACA1_321580"/>
<keyword evidence="18" id="KW-1185">Reference proteome</keyword>
<feature type="domain" description="AGC-kinase C-terminal" evidence="16">
    <location>
        <begin position="420"/>
        <end position="491"/>
    </location>
</feature>
<dbReference type="PROSITE" id="PS50011">
    <property type="entry name" value="PROTEIN_KINASE_DOM"/>
    <property type="match status" value="1"/>
</dbReference>
<dbReference type="GO" id="GO:0005524">
    <property type="term" value="F:ATP binding"/>
    <property type="evidence" value="ECO:0007669"/>
    <property type="project" value="UniProtKB-UniRule"/>
</dbReference>
<keyword evidence="8 13" id="KW-0547">Nucleotide-binding</keyword>
<evidence type="ECO:0000256" key="3">
    <source>
        <dbReference type="ARBA" id="ARBA00012513"/>
    </source>
</evidence>
<feature type="domain" description="Protein kinase" evidence="15">
    <location>
        <begin position="104"/>
        <end position="419"/>
    </location>
</feature>
<evidence type="ECO:0000313" key="17">
    <source>
        <dbReference type="EMBL" id="ELR18357.1"/>
    </source>
</evidence>
<evidence type="ECO:0000256" key="1">
    <source>
        <dbReference type="ARBA" id="ARBA00004496"/>
    </source>
</evidence>
<comment type="catalytic activity">
    <reaction evidence="12">
        <text>L-seryl-[protein] + ATP = O-phospho-L-seryl-[protein] + ADP + H(+)</text>
        <dbReference type="Rhea" id="RHEA:17989"/>
        <dbReference type="Rhea" id="RHEA-COMP:9863"/>
        <dbReference type="Rhea" id="RHEA-COMP:11604"/>
        <dbReference type="ChEBI" id="CHEBI:15378"/>
        <dbReference type="ChEBI" id="CHEBI:29999"/>
        <dbReference type="ChEBI" id="CHEBI:30616"/>
        <dbReference type="ChEBI" id="CHEBI:83421"/>
        <dbReference type="ChEBI" id="CHEBI:456216"/>
        <dbReference type="EC" id="2.7.11.1"/>
    </reaction>
</comment>
<reference evidence="17 18" key="1">
    <citation type="journal article" date="2013" name="Genome Biol.">
        <title>Genome of Acanthamoeba castellanii highlights extensive lateral gene transfer and early evolution of tyrosine kinase signaling.</title>
        <authorList>
            <person name="Clarke M."/>
            <person name="Lohan A.J."/>
            <person name="Liu B."/>
            <person name="Lagkouvardos I."/>
            <person name="Roy S."/>
            <person name="Zafar N."/>
            <person name="Bertelli C."/>
            <person name="Schilde C."/>
            <person name="Kianianmomeni A."/>
            <person name="Burglin T.R."/>
            <person name="Frech C."/>
            <person name="Turcotte B."/>
            <person name="Kopec K.O."/>
            <person name="Synnott J.M."/>
            <person name="Choo C."/>
            <person name="Paponov I."/>
            <person name="Finkler A."/>
            <person name="Soon Heng Tan C."/>
            <person name="Hutchins A.P."/>
            <person name="Weinmeier T."/>
            <person name="Rattei T."/>
            <person name="Chu J.S."/>
            <person name="Gimenez G."/>
            <person name="Irimia M."/>
            <person name="Rigden D.J."/>
            <person name="Fitzpatrick D.A."/>
            <person name="Lorenzo-Morales J."/>
            <person name="Bateman A."/>
            <person name="Chiu C.H."/>
            <person name="Tang P."/>
            <person name="Hegemann P."/>
            <person name="Fromm H."/>
            <person name="Raoult D."/>
            <person name="Greub G."/>
            <person name="Miranda-Saavedra D."/>
            <person name="Chen N."/>
            <person name="Nash P."/>
            <person name="Ginger M.L."/>
            <person name="Horn M."/>
            <person name="Schaap P."/>
            <person name="Caler L."/>
            <person name="Loftus B."/>
        </authorList>
    </citation>
    <scope>NUCLEOTIDE SEQUENCE [LARGE SCALE GENOMIC DNA]</scope>
    <source>
        <strain evidence="17 18">Neff</strain>
    </source>
</reference>
<evidence type="ECO:0000259" key="16">
    <source>
        <dbReference type="PROSITE" id="PS51285"/>
    </source>
</evidence>
<evidence type="ECO:0000256" key="13">
    <source>
        <dbReference type="PROSITE-ProRule" id="PRU10141"/>
    </source>
</evidence>
<dbReference type="InterPro" id="IPR008271">
    <property type="entry name" value="Ser/Thr_kinase_AS"/>
</dbReference>
<dbReference type="GO" id="GO:0071944">
    <property type="term" value="C:cell periphery"/>
    <property type="evidence" value="ECO:0007669"/>
    <property type="project" value="UniProtKB-ARBA"/>
</dbReference>
<evidence type="ECO:0000256" key="9">
    <source>
        <dbReference type="ARBA" id="ARBA00022777"/>
    </source>
</evidence>
<dbReference type="AlphaFoldDB" id="L8GZF8"/>
<dbReference type="PANTHER" id="PTHR22988:SF76">
    <property type="entry name" value="CHROMOSOME UNDETERMINED SCAFFOLD_135, WHOLE GENOME SHOTGUN SEQUENCE"/>
    <property type="match status" value="1"/>
</dbReference>